<feature type="region of interest" description="Disordered" evidence="1">
    <location>
        <begin position="175"/>
        <end position="209"/>
    </location>
</feature>
<organism evidence="2 3">
    <name type="scientific">Elysia marginata</name>
    <dbReference type="NCBI Taxonomy" id="1093978"/>
    <lineage>
        <taxon>Eukaryota</taxon>
        <taxon>Metazoa</taxon>
        <taxon>Spiralia</taxon>
        <taxon>Lophotrochozoa</taxon>
        <taxon>Mollusca</taxon>
        <taxon>Gastropoda</taxon>
        <taxon>Heterobranchia</taxon>
        <taxon>Euthyneura</taxon>
        <taxon>Panpulmonata</taxon>
        <taxon>Sacoglossa</taxon>
        <taxon>Placobranchoidea</taxon>
        <taxon>Plakobranchidae</taxon>
        <taxon>Elysia</taxon>
    </lineage>
</organism>
<feature type="compositionally biased region" description="Basic residues" evidence="1">
    <location>
        <begin position="182"/>
        <end position="193"/>
    </location>
</feature>
<keyword evidence="3" id="KW-1185">Reference proteome</keyword>
<feature type="region of interest" description="Disordered" evidence="1">
    <location>
        <begin position="460"/>
        <end position="484"/>
    </location>
</feature>
<evidence type="ECO:0000313" key="2">
    <source>
        <dbReference type="EMBL" id="GFR94099.1"/>
    </source>
</evidence>
<proteinExistence type="predicted"/>
<reference evidence="2 3" key="1">
    <citation type="journal article" date="2021" name="Elife">
        <title>Chloroplast acquisition without the gene transfer in kleptoplastic sea slugs, Plakobranchus ocellatus.</title>
        <authorList>
            <person name="Maeda T."/>
            <person name="Takahashi S."/>
            <person name="Yoshida T."/>
            <person name="Shimamura S."/>
            <person name="Takaki Y."/>
            <person name="Nagai Y."/>
            <person name="Toyoda A."/>
            <person name="Suzuki Y."/>
            <person name="Arimoto A."/>
            <person name="Ishii H."/>
            <person name="Satoh N."/>
            <person name="Nishiyama T."/>
            <person name="Hasebe M."/>
            <person name="Maruyama T."/>
            <person name="Minagawa J."/>
            <person name="Obokata J."/>
            <person name="Shigenobu S."/>
        </authorList>
    </citation>
    <scope>NUCLEOTIDE SEQUENCE [LARGE SCALE GENOMIC DNA]</scope>
</reference>
<evidence type="ECO:0000313" key="3">
    <source>
        <dbReference type="Proteomes" id="UP000762676"/>
    </source>
</evidence>
<accession>A0AAV4H8L1</accession>
<dbReference type="EMBL" id="BMAT01005483">
    <property type="protein sequence ID" value="GFR94099.1"/>
    <property type="molecule type" value="Genomic_DNA"/>
</dbReference>
<dbReference type="Proteomes" id="UP000762676">
    <property type="component" value="Unassembled WGS sequence"/>
</dbReference>
<evidence type="ECO:0000256" key="1">
    <source>
        <dbReference type="SAM" id="MobiDB-lite"/>
    </source>
</evidence>
<gene>
    <name evidence="2" type="ORF">ElyMa_002659800</name>
</gene>
<name>A0AAV4H8L1_9GAST</name>
<sequence length="523" mass="59482">MLPISATIAHEAEFDLTKVNIWEGTIILVWLYRVLRLRMSKFSPSAETLIATETQTFKFIVDVKSKYPEDLAESDSVAAIFDRIANSTILWNDSNMAHEYSDPNSKSGVHSVVSPVSRVKVGVGDMPPLSASPGTASGMVTFDSANSSQQARPGSANNVYRTTVIVQDLKGNHSNETISHATSKHRHRRRSRRGFTSNHHHQDMEKSKQVHSPYAIYLEEILRLAPSHRRGVHKFILDHLVASTAHEVQTCLSNVIKTTKRYTVPLRHDFINHSSQQNSLHERVLTIDTRTESFNMYLVQYLTLFQKRLSSLLSMQLSDIIRAYIPAQSKLRLQRNLRRWILDSSTPRFLYKSKSTQKSPHTPQVNHNDINRETLQHDEAQRPTGLWPPKTDYNEKLSTDLNSGRISKSGKTEDSLNLPHAQEFNTFQHEVKTMGANWNLLNELSSKANPIGAEQNLLRRSRAKRHAGDSKAQRNTGSGNGKDIDMRREMHHSRELEIAHKLHYASVFVVSVLLIMVSYDLFQ</sequence>
<dbReference type="AlphaFoldDB" id="A0AAV4H8L1"/>
<comment type="caution">
    <text evidence="2">The sequence shown here is derived from an EMBL/GenBank/DDBJ whole genome shotgun (WGS) entry which is preliminary data.</text>
</comment>
<protein>
    <submittedName>
        <fullName evidence="2">Uncharacterized protein</fullName>
    </submittedName>
</protein>